<feature type="transmembrane region" description="Helical" evidence="1">
    <location>
        <begin position="207"/>
        <end position="236"/>
    </location>
</feature>
<feature type="transmembrane region" description="Helical" evidence="1">
    <location>
        <begin position="274"/>
        <end position="294"/>
    </location>
</feature>
<feature type="transmembrane region" description="Helical" evidence="1">
    <location>
        <begin position="166"/>
        <end position="186"/>
    </location>
</feature>
<organism evidence="2 3">
    <name type="scientific">Candidatus Shapirobacteria bacterium CG_4_10_14_0_2_um_filter_40_12</name>
    <dbReference type="NCBI Taxonomy" id="1974871"/>
    <lineage>
        <taxon>Bacteria</taxon>
        <taxon>Candidatus Shapironibacteriota</taxon>
    </lineage>
</organism>
<sequence>MNVKSVLHRLNQRDLPLFPHLSKYFKLILITIIAVTSVFFVRQVLAATGSNIVSQKQKAMQDGSNQESWLFEAAGSNAVVGLNILAGTIPDAILNGSMPDVLDWIPGGAIGMTNNLVAALYTPPASGIEYIASTIDGFLGKPAYAQGIGFKGLEPILPLWRTFRNVVYILSSLIFIIIGLMIMLRIKISPQAVITIQSAVPQIITSLVLVTFSYAIAGLIIDLSQFIQSLVVALLFNSTGKGLNQPLFSGINTNFVELSTRGMALVADLTSRAAPFWTIALLGSLIGAALGTLLGPGWGNLIGAGLGFVIIALVFGILMLIWMFKFYFGALKCYITIIFKIILAPLEIAMGAFAGSKLNFSTWLLDLVANISVFPITIIFLCVANLIIDSTANITGSTLWTPAILYSGSLQSVITSIFTFGSFVSFGIGIATIGILSKLPEMIPQFIFQIKPSPWGTAIGETMGAVGKMGAVEAGMTYGKGYAGQLAGGGVSRLGTTIEGIGPRGGAFEKLGKAVSGAGTHMKDTTFKQENIDEAASKKIL</sequence>
<protein>
    <recommendedName>
        <fullName evidence="4">TrbL/VirB6 plasmid conjugal transfer protein</fullName>
    </recommendedName>
</protein>
<gene>
    <name evidence="2" type="ORF">COY20_04755</name>
</gene>
<feature type="transmembrane region" description="Helical" evidence="1">
    <location>
        <begin position="301"/>
        <end position="322"/>
    </location>
</feature>
<name>A0A2M7TRC5_9BACT</name>
<feature type="transmembrane region" description="Helical" evidence="1">
    <location>
        <begin position="334"/>
        <end position="355"/>
    </location>
</feature>
<keyword evidence="1" id="KW-0812">Transmembrane</keyword>
<keyword evidence="1" id="KW-1133">Transmembrane helix</keyword>
<dbReference type="EMBL" id="PFNX01000087">
    <property type="protein sequence ID" value="PIZ57742.1"/>
    <property type="molecule type" value="Genomic_DNA"/>
</dbReference>
<evidence type="ECO:0008006" key="4">
    <source>
        <dbReference type="Google" id="ProtNLM"/>
    </source>
</evidence>
<feature type="transmembrane region" description="Helical" evidence="1">
    <location>
        <begin position="367"/>
        <end position="388"/>
    </location>
</feature>
<feature type="transmembrane region" description="Helical" evidence="1">
    <location>
        <begin position="408"/>
        <end position="436"/>
    </location>
</feature>
<reference evidence="3" key="1">
    <citation type="submission" date="2017-09" db="EMBL/GenBank/DDBJ databases">
        <title>Depth-based differentiation of microbial function through sediment-hosted aquifers and enrichment of novel symbionts in the deep terrestrial subsurface.</title>
        <authorList>
            <person name="Probst A.J."/>
            <person name="Ladd B."/>
            <person name="Jarett J.K."/>
            <person name="Geller-Mcgrath D.E."/>
            <person name="Sieber C.M.K."/>
            <person name="Emerson J.B."/>
            <person name="Anantharaman K."/>
            <person name="Thomas B.C."/>
            <person name="Malmstrom R."/>
            <person name="Stieglmeier M."/>
            <person name="Klingl A."/>
            <person name="Woyke T."/>
            <person name="Ryan C.M."/>
            <person name="Banfield J.F."/>
        </authorList>
    </citation>
    <scope>NUCLEOTIDE SEQUENCE [LARGE SCALE GENOMIC DNA]</scope>
</reference>
<dbReference type="AlphaFoldDB" id="A0A2M7TRC5"/>
<evidence type="ECO:0000256" key="1">
    <source>
        <dbReference type="SAM" id="Phobius"/>
    </source>
</evidence>
<evidence type="ECO:0000313" key="2">
    <source>
        <dbReference type="EMBL" id="PIZ57742.1"/>
    </source>
</evidence>
<proteinExistence type="predicted"/>
<dbReference type="Proteomes" id="UP000229336">
    <property type="component" value="Unassembled WGS sequence"/>
</dbReference>
<keyword evidence="1" id="KW-0472">Membrane</keyword>
<feature type="transmembrane region" description="Helical" evidence="1">
    <location>
        <begin position="24"/>
        <end position="48"/>
    </location>
</feature>
<evidence type="ECO:0000313" key="3">
    <source>
        <dbReference type="Proteomes" id="UP000229336"/>
    </source>
</evidence>
<comment type="caution">
    <text evidence="2">The sequence shown here is derived from an EMBL/GenBank/DDBJ whole genome shotgun (WGS) entry which is preliminary data.</text>
</comment>
<accession>A0A2M7TRC5</accession>